<reference evidence="1 2" key="1">
    <citation type="journal article" date="2019" name="Sci. Rep.">
        <title>Orb-weaving spider Araneus ventricosus genome elucidates the spidroin gene catalogue.</title>
        <authorList>
            <person name="Kono N."/>
            <person name="Nakamura H."/>
            <person name="Ohtoshi R."/>
            <person name="Moran D.A.P."/>
            <person name="Shinohara A."/>
            <person name="Yoshida Y."/>
            <person name="Fujiwara M."/>
            <person name="Mori M."/>
            <person name="Tomita M."/>
            <person name="Arakawa K."/>
        </authorList>
    </citation>
    <scope>NUCLEOTIDE SEQUENCE [LARGE SCALE GENOMIC DNA]</scope>
</reference>
<dbReference type="SUPFAM" id="SSF56219">
    <property type="entry name" value="DNase I-like"/>
    <property type="match status" value="1"/>
</dbReference>
<dbReference type="InterPro" id="IPR052560">
    <property type="entry name" value="RdDP_mobile_element"/>
</dbReference>
<dbReference type="EMBL" id="BGPR01000505">
    <property type="protein sequence ID" value="GBM23896.1"/>
    <property type="molecule type" value="Genomic_DNA"/>
</dbReference>
<sequence>MEIQSNFDKQVEENITLWKLIETQQATIDSLQSKIALLESNFEYSQVQSPDFGNNQRSLTEINHFSVVDDISEIGFCGVVAVPPFFLFFHAVCSVERPRDQKGGLITAVCQDIPAQLICLLNMKCFTRYQGTQAPSLLDLFICSADLVNMISIEISHDLYDSDHCPIFIFLCNFGMKSLQTRKYINWGQFSKKVNAHLHSQGEVSFLDEFTQIFQESANSSSYSFTRSAHTHSPWWDVKCNYLKALRRKLLRKAKSYPTIMNWAAYKEMAAVLRKYVKSCKHSFWEKTCQEAASSHQAFRIIQALLNKDGSPSISNLVLSSGITLTALIAQANAIAASLIKRAPDERISLDFSADYSETSDDKTLNRPFSFREFENALAKTRNKSPGTDQVTKKMLSCVSDENIHKILDMFNNLWTNMIVPEWKIAKIIPILKPGENAVEVTTYRPIALTSV</sequence>
<dbReference type="AlphaFoldDB" id="A0A4Y2E6D0"/>
<dbReference type="PANTHER" id="PTHR36688">
    <property type="entry name" value="ENDO/EXONUCLEASE/PHOSPHATASE DOMAIN-CONTAINING PROTEIN"/>
    <property type="match status" value="1"/>
</dbReference>
<dbReference type="Proteomes" id="UP000499080">
    <property type="component" value="Unassembled WGS sequence"/>
</dbReference>
<dbReference type="PANTHER" id="PTHR36688:SF2">
    <property type="entry name" value="ENDONUCLEASE_EXONUCLEASE_PHOSPHATASE DOMAIN-CONTAINING PROTEIN"/>
    <property type="match status" value="1"/>
</dbReference>
<accession>A0A4Y2E6D0</accession>
<comment type="caution">
    <text evidence="1">The sequence shown here is derived from an EMBL/GenBank/DDBJ whole genome shotgun (WGS) entry which is preliminary data.</text>
</comment>
<evidence type="ECO:0000313" key="1">
    <source>
        <dbReference type="EMBL" id="GBM23896.1"/>
    </source>
</evidence>
<proteinExistence type="predicted"/>
<evidence type="ECO:0008006" key="3">
    <source>
        <dbReference type="Google" id="ProtNLM"/>
    </source>
</evidence>
<dbReference type="OrthoDB" id="8008316at2759"/>
<organism evidence="1 2">
    <name type="scientific">Araneus ventricosus</name>
    <name type="common">Orbweaver spider</name>
    <name type="synonym">Epeira ventricosa</name>
    <dbReference type="NCBI Taxonomy" id="182803"/>
    <lineage>
        <taxon>Eukaryota</taxon>
        <taxon>Metazoa</taxon>
        <taxon>Ecdysozoa</taxon>
        <taxon>Arthropoda</taxon>
        <taxon>Chelicerata</taxon>
        <taxon>Arachnida</taxon>
        <taxon>Araneae</taxon>
        <taxon>Araneomorphae</taxon>
        <taxon>Entelegynae</taxon>
        <taxon>Araneoidea</taxon>
        <taxon>Araneidae</taxon>
        <taxon>Araneus</taxon>
    </lineage>
</organism>
<dbReference type="InterPro" id="IPR036691">
    <property type="entry name" value="Endo/exonu/phosph_ase_sf"/>
</dbReference>
<evidence type="ECO:0000313" key="2">
    <source>
        <dbReference type="Proteomes" id="UP000499080"/>
    </source>
</evidence>
<protein>
    <recommendedName>
        <fullName evidence="3">Endonuclease/exonuclease/phosphatase domain-containing protein</fullName>
    </recommendedName>
</protein>
<name>A0A4Y2E6D0_ARAVE</name>
<dbReference type="Gene3D" id="3.60.10.10">
    <property type="entry name" value="Endonuclease/exonuclease/phosphatase"/>
    <property type="match status" value="1"/>
</dbReference>
<gene>
    <name evidence="1" type="ORF">AVEN_208524_1</name>
</gene>
<keyword evidence="2" id="KW-1185">Reference proteome</keyword>